<dbReference type="Pfam" id="PF00126">
    <property type="entry name" value="HTH_1"/>
    <property type="match status" value="1"/>
</dbReference>
<dbReference type="AlphaFoldDB" id="A0A1Y2KVQ5"/>
<accession>A0A1Y2KVQ5</accession>
<reference evidence="6 7" key="1">
    <citation type="submission" date="2014-03" db="EMBL/GenBank/DDBJ databases">
        <title>The draft genome sequence of Thalassospira mesophila JCM 18969.</title>
        <authorList>
            <person name="Lai Q."/>
            <person name="Shao Z."/>
        </authorList>
    </citation>
    <scope>NUCLEOTIDE SEQUENCE [LARGE SCALE GENOMIC DNA]</scope>
    <source>
        <strain evidence="6 7">JCM 18969</strain>
    </source>
</reference>
<keyword evidence="3" id="KW-0238">DNA-binding</keyword>
<feature type="domain" description="HTH lysR-type" evidence="5">
    <location>
        <begin position="1"/>
        <end position="57"/>
    </location>
</feature>
<protein>
    <submittedName>
        <fullName evidence="6">LysR family transcriptional regulator</fullName>
    </submittedName>
</protein>
<dbReference type="RefSeq" id="WP_085586195.1">
    <property type="nucleotide sequence ID" value="NZ_JFKA01000017.1"/>
</dbReference>
<evidence type="ECO:0000256" key="1">
    <source>
        <dbReference type="ARBA" id="ARBA00009437"/>
    </source>
</evidence>
<dbReference type="InterPro" id="IPR050950">
    <property type="entry name" value="HTH-type_LysR_regulators"/>
</dbReference>
<dbReference type="InterPro" id="IPR000847">
    <property type="entry name" value="LysR_HTH_N"/>
</dbReference>
<dbReference type="GO" id="GO:0005829">
    <property type="term" value="C:cytosol"/>
    <property type="evidence" value="ECO:0007669"/>
    <property type="project" value="TreeGrafter"/>
</dbReference>
<dbReference type="InterPro" id="IPR036390">
    <property type="entry name" value="WH_DNA-bd_sf"/>
</dbReference>
<dbReference type="InterPro" id="IPR036388">
    <property type="entry name" value="WH-like_DNA-bd_sf"/>
</dbReference>
<dbReference type="Pfam" id="PF03466">
    <property type="entry name" value="LysR_substrate"/>
    <property type="match status" value="1"/>
</dbReference>
<dbReference type="FunFam" id="1.10.10.10:FF:000001">
    <property type="entry name" value="LysR family transcriptional regulator"/>
    <property type="match status" value="1"/>
</dbReference>
<evidence type="ECO:0000259" key="5">
    <source>
        <dbReference type="PROSITE" id="PS50931"/>
    </source>
</evidence>
<dbReference type="GO" id="GO:0003700">
    <property type="term" value="F:DNA-binding transcription factor activity"/>
    <property type="evidence" value="ECO:0007669"/>
    <property type="project" value="InterPro"/>
</dbReference>
<evidence type="ECO:0000256" key="3">
    <source>
        <dbReference type="ARBA" id="ARBA00023125"/>
    </source>
</evidence>
<dbReference type="EMBL" id="JFKA01000017">
    <property type="protein sequence ID" value="OSQ35556.1"/>
    <property type="molecule type" value="Genomic_DNA"/>
</dbReference>
<evidence type="ECO:0000313" key="6">
    <source>
        <dbReference type="EMBL" id="OSQ35556.1"/>
    </source>
</evidence>
<dbReference type="SUPFAM" id="SSF53850">
    <property type="entry name" value="Periplasmic binding protein-like II"/>
    <property type="match status" value="1"/>
</dbReference>
<dbReference type="PANTHER" id="PTHR30419">
    <property type="entry name" value="HTH-TYPE TRANSCRIPTIONAL REGULATOR YBHD"/>
    <property type="match status" value="1"/>
</dbReference>
<dbReference type="SUPFAM" id="SSF46785">
    <property type="entry name" value="Winged helix' DNA-binding domain"/>
    <property type="match status" value="1"/>
</dbReference>
<dbReference type="PROSITE" id="PS50931">
    <property type="entry name" value="HTH_LYSR"/>
    <property type="match status" value="1"/>
</dbReference>
<dbReference type="GO" id="GO:0003677">
    <property type="term" value="F:DNA binding"/>
    <property type="evidence" value="ECO:0007669"/>
    <property type="project" value="UniProtKB-KW"/>
</dbReference>
<dbReference type="Gene3D" id="1.10.10.10">
    <property type="entry name" value="Winged helix-like DNA-binding domain superfamily/Winged helix DNA-binding domain"/>
    <property type="match status" value="1"/>
</dbReference>
<dbReference type="PANTHER" id="PTHR30419:SF31">
    <property type="entry name" value="BLR3139 PROTEIN"/>
    <property type="match status" value="1"/>
</dbReference>
<dbReference type="InterPro" id="IPR005119">
    <property type="entry name" value="LysR_subst-bd"/>
</dbReference>
<organism evidence="6 7">
    <name type="scientific">Thalassospira mesophila</name>
    <dbReference type="NCBI Taxonomy" id="1293891"/>
    <lineage>
        <taxon>Bacteria</taxon>
        <taxon>Pseudomonadati</taxon>
        <taxon>Pseudomonadota</taxon>
        <taxon>Alphaproteobacteria</taxon>
        <taxon>Rhodospirillales</taxon>
        <taxon>Thalassospiraceae</taxon>
        <taxon>Thalassospira</taxon>
    </lineage>
</organism>
<name>A0A1Y2KVQ5_9PROT</name>
<dbReference type="OrthoDB" id="9775392at2"/>
<keyword evidence="7" id="KW-1185">Reference proteome</keyword>
<comment type="caution">
    <text evidence="6">The sequence shown here is derived from an EMBL/GenBank/DDBJ whole genome shotgun (WGS) entry which is preliminary data.</text>
</comment>
<evidence type="ECO:0000313" key="7">
    <source>
        <dbReference type="Proteomes" id="UP000193391"/>
    </source>
</evidence>
<evidence type="ECO:0000256" key="2">
    <source>
        <dbReference type="ARBA" id="ARBA00023015"/>
    </source>
</evidence>
<keyword evidence="4" id="KW-0804">Transcription</keyword>
<dbReference type="Gene3D" id="3.40.190.290">
    <property type="match status" value="1"/>
</dbReference>
<evidence type="ECO:0000256" key="4">
    <source>
        <dbReference type="ARBA" id="ARBA00023163"/>
    </source>
</evidence>
<dbReference type="Proteomes" id="UP000193391">
    <property type="component" value="Unassembled WGS sequence"/>
</dbReference>
<dbReference type="PRINTS" id="PR00039">
    <property type="entry name" value="HTHLYSR"/>
</dbReference>
<sequence length="298" mass="33046">MIDKLEMFMVLAREQHFGHAAEACGVTQPTLSSAIRQLEDQLGVMLVRRGSRFQGLTLEGERVLDWARHIVGSARSMRDEMRAMRLGLTGRVKIAVIPTALAMVQELTTPFREKHPDITFSVLSRTSGEIRALLENLEIDAGITYLDNEPLGRVTKVPLYDERYLLVTSIHANYGEKDSISWHDASLLPLCLLTPDMQNRRIIDSHLAEAGAEAKPTLVSDSMIALFSHVQTGNWASIMPEKMIQTFGLPDRIRAVPIVNPDARHQVGLITASREPQTPIIAALLKEAARISALQQAA</sequence>
<comment type="similarity">
    <text evidence="1">Belongs to the LysR transcriptional regulatory family.</text>
</comment>
<dbReference type="CDD" id="cd05466">
    <property type="entry name" value="PBP2_LTTR_substrate"/>
    <property type="match status" value="1"/>
</dbReference>
<dbReference type="STRING" id="1293891.TMES_20740"/>
<gene>
    <name evidence="6" type="ORF">TMES_20740</name>
</gene>
<keyword evidence="2" id="KW-0805">Transcription regulation</keyword>
<proteinExistence type="inferred from homology"/>